<reference evidence="4 5" key="1">
    <citation type="submission" date="2017-05" db="EMBL/GenBank/DDBJ databases">
        <authorList>
            <person name="Varghese N."/>
            <person name="Submissions S."/>
        </authorList>
    </citation>
    <scope>NUCLEOTIDE SEQUENCE [LARGE SCALE GENOMIC DNA]</scope>
    <source>
        <strain evidence="4 5">DSM 45474</strain>
    </source>
</reference>
<proteinExistence type="predicted"/>
<evidence type="ECO:0000259" key="3">
    <source>
        <dbReference type="PROSITE" id="PS50887"/>
    </source>
</evidence>
<evidence type="ECO:0000313" key="5">
    <source>
        <dbReference type="Proteomes" id="UP000315636"/>
    </source>
</evidence>
<dbReference type="GO" id="GO:0051607">
    <property type="term" value="P:defense response to virus"/>
    <property type="evidence" value="ECO:0007669"/>
    <property type="project" value="UniProtKB-KW"/>
</dbReference>
<dbReference type="Pfam" id="PF22335">
    <property type="entry name" value="Cas10-Cmr2_palm2"/>
    <property type="match status" value="1"/>
</dbReference>
<keyword evidence="1" id="KW-0547">Nucleotide-binding</keyword>
<sequence>MKTLQLTIGPVQSFVSQARRTRDLLAGSFLLSFLSGQAMAEVLRRGGEIRYPLVHDENKKILDPLLQAIYDGETPKTSLSAGIGSLPNRFQAQICKNTHPKEIAEAVDCAWKKVANAVWKKVFPNGCPEATKTIWDRQVDEFWEISWVMGNDSSLLSRRKYWHSHFPPSEPGDKCTLTGNLQELSGFVRSREPKQQQEFWESIREKKWISAFDLQENERLSAIGLIKRFYPLVAEEALEWKLPKGALNFPSTGYLAAMPWIFSRRKEQQEEMRNFTQLAQQAKIMCSEDPGHEVDSKFYKLEGNAFFLSNIQRENYWREHGWEQTSEEKAALQKALYQSLYRLTDEGKDTPSPFYALLLMDGDQLGQLLDDQGEKVSQGLAQFTADLPEIVQEERGFTVYAGGDDVLALFPLKNGLPAAVRLRQAYQRAFADISSEASISAALVYAHYKAPLQSVLKNAHELLDDVAKRACGRDSLAIRVWKGGGPVWTWSCPWQEALKGQTDQSVLETVARQIQGEQAYTPSFFHHLRSRLEPWHDPDEKDQKTYQERIQQLLVAEYRRSNGTATREQAEERMEALMSVCLEKWRDPHKNIQTGRFRTEGALIAHFLATEGRGQD</sequence>
<keyword evidence="5" id="KW-1185">Reference proteome</keyword>
<dbReference type="InterPro" id="IPR054767">
    <property type="entry name" value="Cas10-Cmr2_palm2"/>
</dbReference>
<dbReference type="Proteomes" id="UP000315636">
    <property type="component" value="Unassembled WGS sequence"/>
</dbReference>
<dbReference type="AlphaFoldDB" id="A0A521AP69"/>
<dbReference type="InterPro" id="IPR024615">
    <property type="entry name" value="CRISPR-assoc_Cmr2_N"/>
</dbReference>
<dbReference type="PROSITE" id="PS50887">
    <property type="entry name" value="GGDEF"/>
    <property type="match status" value="1"/>
</dbReference>
<dbReference type="Gene3D" id="3.30.70.2220">
    <property type="entry name" value="CRISPR-Cas system, Cmr2 subunit, D1 domain, cysteine cluster"/>
    <property type="match status" value="1"/>
</dbReference>
<dbReference type="NCBIfam" id="TIGR02577">
    <property type="entry name" value="cas_TM1794_Cmr2"/>
    <property type="match status" value="1"/>
</dbReference>
<dbReference type="InterPro" id="IPR043128">
    <property type="entry name" value="Rev_trsase/Diguanyl_cyclase"/>
</dbReference>
<dbReference type="GO" id="GO:0000166">
    <property type="term" value="F:nucleotide binding"/>
    <property type="evidence" value="ECO:0007669"/>
    <property type="project" value="UniProtKB-KW"/>
</dbReference>
<organism evidence="4 5">
    <name type="scientific">Melghirimyces algeriensis</name>
    <dbReference type="NCBI Taxonomy" id="910412"/>
    <lineage>
        <taxon>Bacteria</taxon>
        <taxon>Bacillati</taxon>
        <taxon>Bacillota</taxon>
        <taxon>Bacilli</taxon>
        <taxon>Bacillales</taxon>
        <taxon>Thermoactinomycetaceae</taxon>
        <taxon>Melghirimyces</taxon>
    </lineage>
</organism>
<dbReference type="RefSeq" id="WP_185955959.1">
    <property type="nucleotide sequence ID" value="NZ_FXTI01000001.1"/>
</dbReference>
<evidence type="ECO:0000313" key="4">
    <source>
        <dbReference type="EMBL" id="SMO36430.1"/>
    </source>
</evidence>
<accession>A0A521AP69</accession>
<dbReference type="InterPro" id="IPR038242">
    <property type="entry name" value="Cmr2_N"/>
</dbReference>
<evidence type="ECO:0000256" key="1">
    <source>
        <dbReference type="ARBA" id="ARBA00022741"/>
    </source>
</evidence>
<feature type="domain" description="GGDEF" evidence="3">
    <location>
        <begin position="353"/>
        <end position="481"/>
    </location>
</feature>
<dbReference type="InterPro" id="IPR013407">
    <property type="entry name" value="CRISPR-assoc_prot_Cmr2"/>
</dbReference>
<dbReference type="Pfam" id="PF12469">
    <property type="entry name" value="Cmr2_N"/>
    <property type="match status" value="1"/>
</dbReference>
<name>A0A521AP69_9BACL</name>
<gene>
    <name evidence="4" type="ORF">SAMN06264849_101247</name>
</gene>
<keyword evidence="2" id="KW-0051">Antiviral defense</keyword>
<evidence type="ECO:0000256" key="2">
    <source>
        <dbReference type="ARBA" id="ARBA00023118"/>
    </source>
</evidence>
<dbReference type="EMBL" id="FXTI01000001">
    <property type="protein sequence ID" value="SMO36430.1"/>
    <property type="molecule type" value="Genomic_DNA"/>
</dbReference>
<dbReference type="Gene3D" id="3.30.70.270">
    <property type="match status" value="1"/>
</dbReference>
<dbReference type="InterPro" id="IPR000160">
    <property type="entry name" value="GGDEF_dom"/>
</dbReference>
<protein>
    <submittedName>
        <fullName evidence="4">CRISPR-associated protein, Cmr2 family</fullName>
    </submittedName>
</protein>